<dbReference type="GO" id="GO:0005975">
    <property type="term" value="P:carbohydrate metabolic process"/>
    <property type="evidence" value="ECO:0007669"/>
    <property type="project" value="InterPro"/>
</dbReference>
<dbReference type="GO" id="GO:0004553">
    <property type="term" value="F:hydrolase activity, hydrolyzing O-glycosyl compounds"/>
    <property type="evidence" value="ECO:0007669"/>
    <property type="project" value="InterPro"/>
</dbReference>
<keyword evidence="3" id="KW-0479">Metal-binding</keyword>
<dbReference type="AlphaFoldDB" id="X0SZ37"/>
<keyword evidence="4" id="KW-0378">Hydrolase</keyword>
<proteinExistence type="inferred from homology"/>
<evidence type="ECO:0000313" key="9">
    <source>
        <dbReference type="EMBL" id="GAF69060.1"/>
    </source>
</evidence>
<protein>
    <recommendedName>
        <fullName evidence="8">Glycosyl hydrolase family 4 C-terminal domain-containing protein</fullName>
    </recommendedName>
</protein>
<dbReference type="InterPro" id="IPR001088">
    <property type="entry name" value="Glyco_hydro_4"/>
</dbReference>
<dbReference type="EMBL" id="BARS01009032">
    <property type="protein sequence ID" value="GAF69060.1"/>
    <property type="molecule type" value="Genomic_DNA"/>
</dbReference>
<gene>
    <name evidence="9" type="ORF">S01H1_17088</name>
</gene>
<feature type="domain" description="Glycosyl hydrolase family 4 C-terminal" evidence="8">
    <location>
        <begin position="197"/>
        <end position="260"/>
    </location>
</feature>
<dbReference type="GO" id="GO:0046872">
    <property type="term" value="F:metal ion binding"/>
    <property type="evidence" value="ECO:0007669"/>
    <property type="project" value="UniProtKB-KW"/>
</dbReference>
<evidence type="ECO:0000256" key="6">
    <source>
        <dbReference type="ARBA" id="ARBA00023211"/>
    </source>
</evidence>
<accession>X0SZ37</accession>
<keyword evidence="5" id="KW-0520">NAD</keyword>
<comment type="cofactor">
    <cofactor evidence="1">
        <name>NAD(+)</name>
        <dbReference type="ChEBI" id="CHEBI:57540"/>
    </cofactor>
</comment>
<evidence type="ECO:0000256" key="5">
    <source>
        <dbReference type="ARBA" id="ARBA00023027"/>
    </source>
</evidence>
<dbReference type="Gene3D" id="3.90.110.10">
    <property type="entry name" value="Lactate dehydrogenase/glycoside hydrolase, family 4, C-terminal"/>
    <property type="match status" value="1"/>
</dbReference>
<dbReference type="Gene3D" id="3.40.50.720">
    <property type="entry name" value="NAD(P)-binding Rossmann-like Domain"/>
    <property type="match status" value="1"/>
</dbReference>
<evidence type="ECO:0000256" key="4">
    <source>
        <dbReference type="ARBA" id="ARBA00022801"/>
    </source>
</evidence>
<evidence type="ECO:0000256" key="7">
    <source>
        <dbReference type="ARBA" id="ARBA00023295"/>
    </source>
</evidence>
<organism evidence="9">
    <name type="scientific">marine sediment metagenome</name>
    <dbReference type="NCBI Taxonomy" id="412755"/>
    <lineage>
        <taxon>unclassified sequences</taxon>
        <taxon>metagenomes</taxon>
        <taxon>ecological metagenomes</taxon>
    </lineage>
</organism>
<sequence length="271" mass="30560">MKIAVIGGGSTYTPELVSGFLEMHSTLPVSELWLMDNEERLEIVGGFARRMVARRGEPFEVRLTDNRRDAIQDARYIITQFRTGGMAARREDEYLGRRHGLIGQETTGVGGMAMALRTIPVILEIAREVSELSAKAVFVNFTNPAGLITEAVTRHVPDIDTIGMCNVPITTKMGLLSLLDERAGLRLNPHEVNLNTLGLNHLSWHRGLIADGEEYWPRVLDAYIKDLKEQPDPDWPPQLIQTLGMIPNYYLGYYYNREKKIAAQKSWPPSR</sequence>
<evidence type="ECO:0000256" key="3">
    <source>
        <dbReference type="ARBA" id="ARBA00022723"/>
    </source>
</evidence>
<dbReference type="Pfam" id="PF11975">
    <property type="entry name" value="Glyco_hydro_4C"/>
    <property type="match status" value="1"/>
</dbReference>
<dbReference type="PRINTS" id="PR00732">
    <property type="entry name" value="GLHYDRLASE4"/>
</dbReference>
<comment type="caution">
    <text evidence="9">The sequence shown here is derived from an EMBL/GenBank/DDBJ whole genome shotgun (WGS) entry which is preliminary data.</text>
</comment>
<dbReference type="PANTHER" id="PTHR32092:SF5">
    <property type="entry name" value="6-PHOSPHO-BETA-GLUCOSIDASE"/>
    <property type="match status" value="1"/>
</dbReference>
<dbReference type="InterPro" id="IPR036291">
    <property type="entry name" value="NAD(P)-bd_dom_sf"/>
</dbReference>
<reference evidence="9" key="1">
    <citation type="journal article" date="2014" name="Front. Microbiol.">
        <title>High frequency of phylogenetically diverse reductive dehalogenase-homologous genes in deep subseafloor sedimentary metagenomes.</title>
        <authorList>
            <person name="Kawai M."/>
            <person name="Futagami T."/>
            <person name="Toyoda A."/>
            <person name="Takaki Y."/>
            <person name="Nishi S."/>
            <person name="Hori S."/>
            <person name="Arai W."/>
            <person name="Tsubouchi T."/>
            <person name="Morono Y."/>
            <person name="Uchiyama I."/>
            <person name="Ito T."/>
            <person name="Fujiyama A."/>
            <person name="Inagaki F."/>
            <person name="Takami H."/>
        </authorList>
    </citation>
    <scope>NUCLEOTIDE SEQUENCE</scope>
    <source>
        <strain evidence="9">Expedition CK06-06</strain>
    </source>
</reference>
<dbReference type="Pfam" id="PF02056">
    <property type="entry name" value="Glyco_hydro_4"/>
    <property type="match status" value="1"/>
</dbReference>
<keyword evidence="7" id="KW-0326">Glycosidase</keyword>
<evidence type="ECO:0000259" key="8">
    <source>
        <dbReference type="Pfam" id="PF11975"/>
    </source>
</evidence>
<dbReference type="InterPro" id="IPR015955">
    <property type="entry name" value="Lactate_DH/Glyco_Ohase_4_C"/>
</dbReference>
<dbReference type="SUPFAM" id="SSF51735">
    <property type="entry name" value="NAD(P)-binding Rossmann-fold domains"/>
    <property type="match status" value="1"/>
</dbReference>
<dbReference type="InterPro" id="IPR022616">
    <property type="entry name" value="Glyco_hydro_4_C"/>
</dbReference>
<evidence type="ECO:0000256" key="2">
    <source>
        <dbReference type="ARBA" id="ARBA00010141"/>
    </source>
</evidence>
<comment type="similarity">
    <text evidence="2">Belongs to the glycosyl hydrolase 4 family.</text>
</comment>
<evidence type="ECO:0000256" key="1">
    <source>
        <dbReference type="ARBA" id="ARBA00001911"/>
    </source>
</evidence>
<dbReference type="PANTHER" id="PTHR32092">
    <property type="entry name" value="6-PHOSPHO-BETA-GLUCOSIDASE-RELATED"/>
    <property type="match status" value="1"/>
</dbReference>
<keyword evidence="6" id="KW-0464">Manganese</keyword>
<dbReference type="GO" id="GO:0016616">
    <property type="term" value="F:oxidoreductase activity, acting on the CH-OH group of donors, NAD or NADP as acceptor"/>
    <property type="evidence" value="ECO:0007669"/>
    <property type="project" value="InterPro"/>
</dbReference>
<name>X0SZ37_9ZZZZ</name>
<dbReference type="SUPFAM" id="SSF56327">
    <property type="entry name" value="LDH C-terminal domain-like"/>
    <property type="match status" value="1"/>
</dbReference>
<feature type="non-terminal residue" evidence="9">
    <location>
        <position position="271"/>
    </location>
</feature>